<comment type="caution">
    <text evidence="2">The sequence shown here is derived from an EMBL/GenBank/DDBJ whole genome shotgun (WGS) entry which is preliminary data.</text>
</comment>
<dbReference type="EMBL" id="PNCI01000013">
    <property type="protein sequence ID" value="TMP30428.1"/>
    <property type="molecule type" value="Genomic_DNA"/>
</dbReference>
<dbReference type="Gene3D" id="2.60.120.10">
    <property type="entry name" value="Jelly Rolls"/>
    <property type="match status" value="1"/>
</dbReference>
<dbReference type="Pfam" id="PF19480">
    <property type="entry name" value="DUF6016"/>
    <property type="match status" value="1"/>
</dbReference>
<dbReference type="NCBIfam" id="TIGR04366">
    <property type="entry name" value="cupin_WbuC"/>
    <property type="match status" value="1"/>
</dbReference>
<dbReference type="Proteomes" id="UP000310249">
    <property type="component" value="Unassembled WGS sequence"/>
</dbReference>
<reference evidence="2 3" key="1">
    <citation type="submission" date="2018-01" db="EMBL/GenBank/DDBJ databases">
        <authorList>
            <person name="Paulsen S."/>
            <person name="Gram L.K."/>
        </authorList>
    </citation>
    <scope>NUCLEOTIDE SEQUENCE [LARGE SCALE GENOMIC DNA]</scope>
    <source>
        <strain evidence="2 3">S2676</strain>
    </source>
</reference>
<dbReference type="RefSeq" id="WP_138550340.1">
    <property type="nucleotide sequence ID" value="NZ_PNCH01000011.1"/>
</dbReference>
<sequence>MSIRLDNAFCEQLILKADESPRKRSHYNLHQALDEPVQRLAIALKKGTYVRPHHHPQCNKWELLLALRGSVMFVVFNNEGVILEKFVLSPDDALSGIEVQPDTWHMVYPITDHAVIFEVKEGPYTPSVTSDFAQWAPAEGSAQVAHFLDWVDTASLGQSYKLAQY</sequence>
<dbReference type="AlphaFoldDB" id="A0A5S3WR51"/>
<dbReference type="InterPro" id="IPR027565">
    <property type="entry name" value="Cupin_WbuC"/>
</dbReference>
<name>A0A5S3WR51_9GAMM</name>
<evidence type="ECO:0000313" key="3">
    <source>
        <dbReference type="Proteomes" id="UP000310249"/>
    </source>
</evidence>
<protein>
    <submittedName>
        <fullName evidence="2">Cupin fold metalloprotein, WbuC family</fullName>
    </submittedName>
</protein>
<organism evidence="2 3">
    <name type="scientific">Pseudoalteromonas rubra</name>
    <dbReference type="NCBI Taxonomy" id="43658"/>
    <lineage>
        <taxon>Bacteria</taxon>
        <taxon>Pseudomonadati</taxon>
        <taxon>Pseudomonadota</taxon>
        <taxon>Gammaproteobacteria</taxon>
        <taxon>Alteromonadales</taxon>
        <taxon>Pseudoalteromonadaceae</taxon>
        <taxon>Pseudoalteromonas</taxon>
    </lineage>
</organism>
<dbReference type="OrthoDB" id="981227at2"/>
<dbReference type="InterPro" id="IPR011051">
    <property type="entry name" value="RmlC_Cupin_sf"/>
</dbReference>
<gene>
    <name evidence="2" type="ORF">CWB99_06720</name>
</gene>
<feature type="domain" description="Cupin fold metalloprotein WbuC cupin" evidence="1">
    <location>
        <begin position="5"/>
        <end position="88"/>
    </location>
</feature>
<dbReference type="SUPFAM" id="SSF51182">
    <property type="entry name" value="RmlC-like cupins"/>
    <property type="match status" value="1"/>
</dbReference>
<proteinExistence type="predicted"/>
<reference evidence="3" key="2">
    <citation type="submission" date="2019-06" db="EMBL/GenBank/DDBJ databases">
        <title>Co-occurence of chitin degradation, pigmentation and bioactivity in marine Pseudoalteromonas.</title>
        <authorList>
            <person name="Sonnenschein E.C."/>
            <person name="Bech P.K."/>
        </authorList>
    </citation>
    <scope>NUCLEOTIDE SEQUENCE [LARGE SCALE GENOMIC DNA]</scope>
    <source>
        <strain evidence="3">S2676</strain>
    </source>
</reference>
<dbReference type="InterPro" id="IPR046058">
    <property type="entry name" value="WbuC_cupin"/>
</dbReference>
<dbReference type="CDD" id="cd07005">
    <property type="entry name" value="cupin_WbuC-like"/>
    <property type="match status" value="1"/>
</dbReference>
<evidence type="ECO:0000313" key="2">
    <source>
        <dbReference type="EMBL" id="TMP30428.1"/>
    </source>
</evidence>
<accession>A0A5S3WR51</accession>
<dbReference type="InterPro" id="IPR014710">
    <property type="entry name" value="RmlC-like_jellyroll"/>
</dbReference>
<evidence type="ECO:0000259" key="1">
    <source>
        <dbReference type="Pfam" id="PF19480"/>
    </source>
</evidence>